<dbReference type="Pfam" id="PF02738">
    <property type="entry name" value="MoCoBD_1"/>
    <property type="match status" value="1"/>
</dbReference>
<protein>
    <submittedName>
        <fullName evidence="2">Aldehyde dehydrogenase</fullName>
    </submittedName>
</protein>
<evidence type="ECO:0000313" key="3">
    <source>
        <dbReference type="Proteomes" id="UP001320513"/>
    </source>
</evidence>
<evidence type="ECO:0000313" key="2">
    <source>
        <dbReference type="EMBL" id="MCI8210871.1"/>
    </source>
</evidence>
<dbReference type="PIRSF" id="PIRSF036389">
    <property type="entry name" value="IOR_B"/>
    <property type="match status" value="1"/>
</dbReference>
<dbReference type="InterPro" id="IPR006311">
    <property type="entry name" value="TAT_signal"/>
</dbReference>
<dbReference type="Gene3D" id="3.30.365.10">
    <property type="entry name" value="Aldehyde oxidase/xanthine dehydrogenase, molybdopterin binding domain"/>
    <property type="match status" value="4"/>
</dbReference>
<dbReference type="RefSeq" id="WP_243247090.1">
    <property type="nucleotide sequence ID" value="NZ_LOHG01000009.1"/>
</dbReference>
<name>A0ABS9ZL67_9PSED</name>
<dbReference type="InterPro" id="IPR052516">
    <property type="entry name" value="N-heterocyclic_Hydroxylase"/>
</dbReference>
<dbReference type="SUPFAM" id="SSF56003">
    <property type="entry name" value="Molybdenum cofactor-binding domain"/>
    <property type="match status" value="2"/>
</dbReference>
<dbReference type="PANTHER" id="PTHR47495:SF2">
    <property type="entry name" value="ALDEHYDE DEHYDROGENASE"/>
    <property type="match status" value="1"/>
</dbReference>
<reference evidence="2 3" key="1">
    <citation type="submission" date="2015-12" db="EMBL/GenBank/DDBJ databases">
        <title>Phylogenomics in the description of a new species in the Pseudomonas syringae group.</title>
        <authorList>
            <person name="Busquets A."/>
            <person name="Gomila M."/>
            <person name="Beiki F."/>
            <person name="Rahimian H."/>
            <person name="Mulet M."/>
            <person name="Sanchez D."/>
            <person name="Garcia-Valdes E."/>
            <person name="Lalucat J."/>
        </authorList>
    </citation>
    <scope>NUCLEOTIDE SEQUENCE [LARGE SCALE GENOMIC DNA]</scope>
    <source>
        <strain evidence="2 3">S25</strain>
    </source>
</reference>
<keyword evidence="3" id="KW-1185">Reference proteome</keyword>
<sequence>MSEVKGSAATVSRRGLLKGGALSLGGLVISTWLPPMATRSMAAEAVSTARLGDKASPGFGAFVRVALDGQVTVISPKIEMGQGVQTGIAMMVAEELEVPLSSVRIEESPPDAALYTDNILQFQATGGSSSTRYTWEPLRKAGATARVLLIEAAAVRWNVAPSLCRAENGKVLGPNGKSLAYGELVEAAAALPVPKDVPLKAIADFKLLGTSAQRLDTPHKVNGSAQFTIDVKIPDMLIASSLTCPVHGGKLRSVKDEAARKVPGVRDVVRLENAVAVTATNFWSCQQALKALEIEWDLGPHASIDSAQLDKELLDASSKDGVFAKQTGDIGAALKNSSSQFEAVYQQPFLSHSPLEPMTCVAHVRPDMCELWVGCQAPGFAQMGAAKVAGLPVDKVVIHNQLIGGGFGRRLESDFIFQAVDIARQLSYPIKLIWSREEDMTHDKYRPHYVDRMNAALGKDGKPVGWEHRIAGASVMAAYVGKLPESGVDADAVEVAIDPVYKLDSLQVRYIRQDPDVIPVSWWRGVGPLRSTYAVESFIDELAHNAKVDPVEYRLSLMQEQPRAQAVLKKAAELADWKTPLPAGHGRGVAVSAVFGSFVATIVELEVQANKGLRIKRLITVVDCGFATNPRSVESQMEGGTLFGLSAALFNEILIEKGQVVQTNFHAYRQIRMSDAPPVEVHVIKSEESPGGVGETGAVPAAAALVNAVFAASKVRERRLPLSRFGYFTL</sequence>
<dbReference type="Pfam" id="PF20256">
    <property type="entry name" value="MoCoBD_2"/>
    <property type="match status" value="2"/>
</dbReference>
<proteinExistence type="predicted"/>
<dbReference type="PROSITE" id="PS51318">
    <property type="entry name" value="TAT"/>
    <property type="match status" value="1"/>
</dbReference>
<comment type="caution">
    <text evidence="2">The sequence shown here is derived from an EMBL/GenBank/DDBJ whole genome shotgun (WGS) entry which is preliminary data.</text>
</comment>
<feature type="domain" description="Aldehyde oxidase/xanthine dehydrogenase a/b hammerhead" evidence="1">
    <location>
        <begin position="222"/>
        <end position="300"/>
    </location>
</feature>
<dbReference type="InterPro" id="IPR000674">
    <property type="entry name" value="Ald_Oxase/Xan_DH_a/b"/>
</dbReference>
<accession>A0ABS9ZL67</accession>
<gene>
    <name evidence="2" type="ORF">AUC61_15155</name>
</gene>
<dbReference type="Gene3D" id="3.90.1170.50">
    <property type="entry name" value="Aldehyde oxidase/xanthine dehydrogenase, a/b hammerhead"/>
    <property type="match status" value="1"/>
</dbReference>
<dbReference type="Proteomes" id="UP001320513">
    <property type="component" value="Unassembled WGS sequence"/>
</dbReference>
<dbReference type="InterPro" id="IPR008274">
    <property type="entry name" value="AldOxase/xan_DH_MoCoBD1"/>
</dbReference>
<dbReference type="InterPro" id="IPR037165">
    <property type="entry name" value="AldOxase/xan_DH_Mopterin-bd_sf"/>
</dbReference>
<dbReference type="InterPro" id="IPR012368">
    <property type="entry name" value="OxRdtase_Mopterin-bd_su_IorB"/>
</dbReference>
<dbReference type="EMBL" id="LOHG01000009">
    <property type="protein sequence ID" value="MCI8210871.1"/>
    <property type="molecule type" value="Genomic_DNA"/>
</dbReference>
<evidence type="ECO:0000259" key="1">
    <source>
        <dbReference type="SMART" id="SM01008"/>
    </source>
</evidence>
<organism evidence="2 3">
    <name type="scientific">Pseudomonas maioricensis</name>
    <dbReference type="NCBI Taxonomy" id="1766623"/>
    <lineage>
        <taxon>Bacteria</taxon>
        <taxon>Pseudomonadati</taxon>
        <taxon>Pseudomonadota</taxon>
        <taxon>Gammaproteobacteria</taxon>
        <taxon>Pseudomonadales</taxon>
        <taxon>Pseudomonadaceae</taxon>
        <taxon>Pseudomonas</taxon>
    </lineage>
</organism>
<dbReference type="InterPro" id="IPR046867">
    <property type="entry name" value="AldOxase/xan_DH_MoCoBD2"/>
</dbReference>
<dbReference type="SMART" id="SM01008">
    <property type="entry name" value="Ald_Xan_dh_C"/>
    <property type="match status" value="1"/>
</dbReference>
<dbReference type="PANTHER" id="PTHR47495">
    <property type="entry name" value="ALDEHYDE DEHYDROGENASE"/>
    <property type="match status" value="1"/>
</dbReference>